<dbReference type="Proteomes" id="UP000694403">
    <property type="component" value="Unplaced"/>
</dbReference>
<dbReference type="PANTHER" id="PTHR26454:SF18">
    <property type="entry name" value="OLFACTORY RECEPTOR 6C76"/>
    <property type="match status" value="1"/>
</dbReference>
<evidence type="ECO:0000256" key="1">
    <source>
        <dbReference type="ARBA" id="ARBA00004651"/>
    </source>
</evidence>
<evidence type="ECO:0000313" key="16">
    <source>
        <dbReference type="Proteomes" id="UP000694403"/>
    </source>
</evidence>
<evidence type="ECO:0000256" key="11">
    <source>
        <dbReference type="ARBA" id="ARBA00023224"/>
    </source>
</evidence>
<dbReference type="GO" id="GO:0005886">
    <property type="term" value="C:plasma membrane"/>
    <property type="evidence" value="ECO:0007669"/>
    <property type="project" value="UniProtKB-SubCell"/>
</dbReference>
<sequence length="321" mass="36558">MKNQTNSTFILMGFPLSRPMEIFLFILFLMFYLVTLSGNLVIITITLADYRLRTPMYFFLWNFSFMEIWFTSVTVPKLLSSLLFGRRIISFTSCMVQSFFYFFLAVTEFLLLAVMSFDRYVAICNPLRYTVIMNSHICFLLVFGAWTGAFSYILGPLSAVAKVPYCGPNVVNHFFCDITPLVKLSCKDTHVLESAIFIMASVLILSSLAVTVVSYMYIITTVLRTPMAQGRQKAFSTCTSHITVVSIIYGTHIFMHVRPMESSSLELNKVVALLTSVVTPSLNPFIYTLRNEQVKQALKEAVAQNKVFLFYKRLSPNAVER</sequence>
<dbReference type="InterPro" id="IPR047132">
    <property type="entry name" value="Olfact_rcpt_6C-like"/>
</dbReference>
<evidence type="ECO:0000256" key="13">
    <source>
        <dbReference type="RuleBase" id="RU363047"/>
    </source>
</evidence>
<keyword evidence="9 12" id="KW-0675">Receptor</keyword>
<feature type="transmembrane region" description="Helical" evidence="13">
    <location>
        <begin position="234"/>
        <end position="255"/>
    </location>
</feature>
<dbReference type="SUPFAM" id="SSF81321">
    <property type="entry name" value="Family A G protein-coupled receptor-like"/>
    <property type="match status" value="1"/>
</dbReference>
<feature type="transmembrane region" description="Helical" evidence="13">
    <location>
        <begin position="22"/>
        <end position="47"/>
    </location>
</feature>
<evidence type="ECO:0000313" key="15">
    <source>
        <dbReference type="Ensembl" id="ENSCSRP00000013183.1"/>
    </source>
</evidence>
<evidence type="ECO:0000256" key="9">
    <source>
        <dbReference type="ARBA" id="ARBA00023170"/>
    </source>
</evidence>
<keyword evidence="5 13" id="KW-0552">Olfaction</keyword>
<dbReference type="PROSITE" id="PS00237">
    <property type="entry name" value="G_PROTEIN_RECEP_F1_1"/>
    <property type="match status" value="1"/>
</dbReference>
<evidence type="ECO:0000259" key="14">
    <source>
        <dbReference type="PROSITE" id="PS50262"/>
    </source>
</evidence>
<keyword evidence="2 13" id="KW-1003">Cell membrane</keyword>
<comment type="similarity">
    <text evidence="12">Belongs to the G-protein coupled receptor 1 family.</text>
</comment>
<feature type="transmembrane region" description="Helical" evidence="13">
    <location>
        <begin position="59"/>
        <end position="79"/>
    </location>
</feature>
<reference evidence="15" key="1">
    <citation type="submission" date="2025-08" db="UniProtKB">
        <authorList>
            <consortium name="Ensembl"/>
        </authorList>
    </citation>
    <scope>IDENTIFICATION</scope>
</reference>
<keyword evidence="3 13" id="KW-0716">Sensory transduction</keyword>
<dbReference type="PANTHER" id="PTHR26454">
    <property type="entry name" value="OLFACTORY RECEPTOR"/>
    <property type="match status" value="1"/>
</dbReference>
<dbReference type="InterPro" id="IPR000725">
    <property type="entry name" value="Olfact_rcpt"/>
</dbReference>
<keyword evidence="6 13" id="KW-1133">Transmembrane helix</keyword>
<keyword evidence="16" id="KW-1185">Reference proteome</keyword>
<protein>
    <recommendedName>
        <fullName evidence="13">Olfactory receptor</fullName>
    </recommendedName>
</protein>
<evidence type="ECO:0000256" key="3">
    <source>
        <dbReference type="ARBA" id="ARBA00022606"/>
    </source>
</evidence>
<dbReference type="PROSITE" id="PS50262">
    <property type="entry name" value="G_PROTEIN_RECEP_F1_2"/>
    <property type="match status" value="1"/>
</dbReference>
<keyword evidence="7 12" id="KW-0297">G-protein coupled receptor</keyword>
<feature type="transmembrane region" description="Helical" evidence="13">
    <location>
        <begin position="129"/>
        <end position="154"/>
    </location>
</feature>
<evidence type="ECO:0000256" key="7">
    <source>
        <dbReference type="ARBA" id="ARBA00023040"/>
    </source>
</evidence>
<evidence type="ECO:0000256" key="12">
    <source>
        <dbReference type="RuleBase" id="RU000688"/>
    </source>
</evidence>
<dbReference type="Ensembl" id="ENSCSRT00000013722.1">
    <property type="protein sequence ID" value="ENSCSRP00000013183.1"/>
    <property type="gene ID" value="ENSCSRG00000010006.1"/>
</dbReference>
<dbReference type="InterPro" id="IPR000276">
    <property type="entry name" value="GPCR_Rhodpsn"/>
</dbReference>
<keyword evidence="8 13" id="KW-0472">Membrane</keyword>
<evidence type="ECO:0000256" key="10">
    <source>
        <dbReference type="ARBA" id="ARBA00023180"/>
    </source>
</evidence>
<feature type="transmembrane region" description="Helical" evidence="13">
    <location>
        <begin position="195"/>
        <end position="222"/>
    </location>
</feature>
<dbReference type="PRINTS" id="PR00237">
    <property type="entry name" value="GPCRRHODOPSN"/>
</dbReference>
<dbReference type="Gene3D" id="1.20.1070.10">
    <property type="entry name" value="Rhodopsin 7-helix transmembrane proteins"/>
    <property type="match status" value="1"/>
</dbReference>
<dbReference type="GO" id="GO:0004930">
    <property type="term" value="F:G protein-coupled receptor activity"/>
    <property type="evidence" value="ECO:0007669"/>
    <property type="project" value="UniProtKB-KW"/>
</dbReference>
<comment type="subcellular location">
    <subcellularLocation>
        <location evidence="1 13">Cell membrane</location>
        <topology evidence="1 13">Multi-pass membrane protein</topology>
    </subcellularLocation>
</comment>
<evidence type="ECO:0000256" key="4">
    <source>
        <dbReference type="ARBA" id="ARBA00022692"/>
    </source>
</evidence>
<dbReference type="FunFam" id="1.20.1070.10:FF:000010">
    <property type="entry name" value="Olfactory receptor"/>
    <property type="match status" value="1"/>
</dbReference>
<dbReference type="GO" id="GO:0004984">
    <property type="term" value="F:olfactory receptor activity"/>
    <property type="evidence" value="ECO:0007669"/>
    <property type="project" value="InterPro"/>
</dbReference>
<feature type="transmembrane region" description="Helical" evidence="13">
    <location>
        <begin position="99"/>
        <end position="117"/>
    </location>
</feature>
<evidence type="ECO:0000256" key="5">
    <source>
        <dbReference type="ARBA" id="ARBA00022725"/>
    </source>
</evidence>
<organism evidence="15 16">
    <name type="scientific">Chelydra serpentina</name>
    <name type="common">Snapping turtle</name>
    <name type="synonym">Testudo serpentina</name>
    <dbReference type="NCBI Taxonomy" id="8475"/>
    <lineage>
        <taxon>Eukaryota</taxon>
        <taxon>Metazoa</taxon>
        <taxon>Chordata</taxon>
        <taxon>Craniata</taxon>
        <taxon>Vertebrata</taxon>
        <taxon>Euteleostomi</taxon>
        <taxon>Archelosauria</taxon>
        <taxon>Testudinata</taxon>
        <taxon>Testudines</taxon>
        <taxon>Cryptodira</taxon>
        <taxon>Durocryptodira</taxon>
        <taxon>Americhelydia</taxon>
        <taxon>Chelydroidea</taxon>
        <taxon>Chelydridae</taxon>
        <taxon>Chelydra</taxon>
    </lineage>
</organism>
<evidence type="ECO:0000256" key="2">
    <source>
        <dbReference type="ARBA" id="ARBA00022475"/>
    </source>
</evidence>
<accession>A0A8C3SFT5</accession>
<dbReference type="AlphaFoldDB" id="A0A8C3SFT5"/>
<reference evidence="15" key="2">
    <citation type="submission" date="2025-09" db="UniProtKB">
        <authorList>
            <consortium name="Ensembl"/>
        </authorList>
    </citation>
    <scope>IDENTIFICATION</scope>
</reference>
<feature type="transmembrane region" description="Helical" evidence="13">
    <location>
        <begin position="270"/>
        <end position="289"/>
    </location>
</feature>
<dbReference type="CDD" id="cd15912">
    <property type="entry name" value="7tmA_OR6C-like"/>
    <property type="match status" value="1"/>
</dbReference>
<dbReference type="Pfam" id="PF13853">
    <property type="entry name" value="7tm_4"/>
    <property type="match status" value="1"/>
</dbReference>
<evidence type="ECO:0000256" key="6">
    <source>
        <dbReference type="ARBA" id="ARBA00022989"/>
    </source>
</evidence>
<feature type="domain" description="G-protein coupled receptors family 1 profile" evidence="14">
    <location>
        <begin position="38"/>
        <end position="287"/>
    </location>
</feature>
<keyword evidence="11 12" id="KW-0807">Transducer</keyword>
<name>A0A8C3SFT5_CHESE</name>
<proteinExistence type="inferred from homology"/>
<keyword evidence="10" id="KW-0325">Glycoprotein</keyword>
<evidence type="ECO:0000256" key="8">
    <source>
        <dbReference type="ARBA" id="ARBA00023136"/>
    </source>
</evidence>
<keyword evidence="4 12" id="KW-0812">Transmembrane</keyword>
<dbReference type="PRINTS" id="PR00245">
    <property type="entry name" value="OLFACTORYR"/>
</dbReference>
<dbReference type="InterPro" id="IPR017452">
    <property type="entry name" value="GPCR_Rhodpsn_7TM"/>
</dbReference>